<evidence type="ECO:0000256" key="1">
    <source>
        <dbReference type="ARBA" id="ARBA00004651"/>
    </source>
</evidence>
<gene>
    <name evidence="10" type="ORF">FJ693_00625</name>
</gene>
<feature type="transmembrane region" description="Helical" evidence="9">
    <location>
        <begin position="37"/>
        <end position="58"/>
    </location>
</feature>
<dbReference type="EMBL" id="VJXR01000001">
    <property type="protein sequence ID" value="TRW47642.1"/>
    <property type="molecule type" value="Genomic_DNA"/>
</dbReference>
<feature type="transmembrane region" description="Helical" evidence="9">
    <location>
        <begin position="231"/>
        <end position="253"/>
    </location>
</feature>
<dbReference type="RefSeq" id="WP_143416596.1">
    <property type="nucleotide sequence ID" value="NZ_VJXR01000001.1"/>
</dbReference>
<keyword evidence="7 9" id="KW-0472">Membrane</keyword>
<dbReference type="PANTHER" id="PTHR11795:SF451">
    <property type="entry name" value="ABC TRANSPORTER PERMEASE PROTEIN"/>
    <property type="match status" value="1"/>
</dbReference>
<feature type="transmembrane region" description="Helical" evidence="9">
    <location>
        <begin position="146"/>
        <end position="168"/>
    </location>
</feature>
<evidence type="ECO:0000256" key="2">
    <source>
        <dbReference type="ARBA" id="ARBA00022448"/>
    </source>
</evidence>
<evidence type="ECO:0000256" key="4">
    <source>
        <dbReference type="ARBA" id="ARBA00022692"/>
    </source>
</evidence>
<comment type="similarity">
    <text evidence="8">Belongs to the binding-protein-dependent transport system permease family. LivHM subfamily.</text>
</comment>
<feature type="transmembrane region" description="Helical" evidence="9">
    <location>
        <begin position="189"/>
        <end position="211"/>
    </location>
</feature>
<dbReference type="InterPro" id="IPR001851">
    <property type="entry name" value="ABC_transp_permease"/>
</dbReference>
<keyword evidence="5" id="KW-0029">Amino-acid transport</keyword>
<dbReference type="AlphaFoldDB" id="A0A552WXU9"/>
<dbReference type="Pfam" id="PF02653">
    <property type="entry name" value="BPD_transp_2"/>
    <property type="match status" value="1"/>
</dbReference>
<evidence type="ECO:0000256" key="9">
    <source>
        <dbReference type="SAM" id="Phobius"/>
    </source>
</evidence>
<comment type="caution">
    <text evidence="10">The sequence shown here is derived from an EMBL/GenBank/DDBJ whole genome shotgun (WGS) entry which is preliminary data.</text>
</comment>
<keyword evidence="6 9" id="KW-1133">Transmembrane helix</keyword>
<dbReference type="Proteomes" id="UP000318693">
    <property type="component" value="Unassembled WGS sequence"/>
</dbReference>
<dbReference type="GO" id="GO:0005886">
    <property type="term" value="C:plasma membrane"/>
    <property type="evidence" value="ECO:0007669"/>
    <property type="project" value="UniProtKB-SubCell"/>
</dbReference>
<accession>A0A552WXU9</accession>
<evidence type="ECO:0000256" key="5">
    <source>
        <dbReference type="ARBA" id="ARBA00022970"/>
    </source>
</evidence>
<dbReference type="GO" id="GO:0022857">
    <property type="term" value="F:transmembrane transporter activity"/>
    <property type="evidence" value="ECO:0007669"/>
    <property type="project" value="InterPro"/>
</dbReference>
<name>A0A552WXU9_9MICO</name>
<reference evidence="10 11" key="1">
    <citation type="submission" date="2019-07" db="EMBL/GenBank/DDBJ databases">
        <title>Georgenia wutianyii sp. nov. and Georgenia *** sp. nov. isolated from plateau pika (Ochotona curzoniae) in the Qinghai-Tibet plateau of China.</title>
        <authorList>
            <person name="Tian Z."/>
        </authorList>
    </citation>
    <scope>NUCLEOTIDE SEQUENCE [LARGE SCALE GENOMIC DNA]</scope>
    <source>
        <strain evidence="10 11">Z446</strain>
    </source>
</reference>
<dbReference type="InterPro" id="IPR052157">
    <property type="entry name" value="BCAA_transport_permease"/>
</dbReference>
<comment type="subcellular location">
    <subcellularLocation>
        <location evidence="1">Cell membrane</location>
        <topology evidence="1">Multi-pass membrane protein</topology>
    </subcellularLocation>
</comment>
<keyword evidence="2" id="KW-0813">Transport</keyword>
<evidence type="ECO:0000313" key="10">
    <source>
        <dbReference type="EMBL" id="TRW47642.1"/>
    </source>
</evidence>
<keyword evidence="4 9" id="KW-0812">Transmembrane</keyword>
<dbReference type="CDD" id="cd06582">
    <property type="entry name" value="TM_PBP1_LivH_like"/>
    <property type="match status" value="1"/>
</dbReference>
<dbReference type="PANTHER" id="PTHR11795">
    <property type="entry name" value="BRANCHED-CHAIN AMINO ACID TRANSPORT SYSTEM PERMEASE PROTEIN LIVH"/>
    <property type="match status" value="1"/>
</dbReference>
<protein>
    <submittedName>
        <fullName evidence="10">Branched-chain amino acid ABC transporter permease</fullName>
    </submittedName>
</protein>
<evidence type="ECO:0000256" key="6">
    <source>
        <dbReference type="ARBA" id="ARBA00022989"/>
    </source>
</evidence>
<evidence type="ECO:0000256" key="8">
    <source>
        <dbReference type="ARBA" id="ARBA00037998"/>
    </source>
</evidence>
<keyword evidence="3" id="KW-1003">Cell membrane</keyword>
<evidence type="ECO:0000313" key="11">
    <source>
        <dbReference type="Proteomes" id="UP000318693"/>
    </source>
</evidence>
<feature type="transmembrane region" description="Helical" evidence="9">
    <location>
        <begin position="64"/>
        <end position="87"/>
    </location>
</feature>
<organism evidence="10 11">
    <name type="scientific">Georgenia yuyongxinii</name>
    <dbReference type="NCBI Taxonomy" id="2589797"/>
    <lineage>
        <taxon>Bacteria</taxon>
        <taxon>Bacillati</taxon>
        <taxon>Actinomycetota</taxon>
        <taxon>Actinomycetes</taxon>
        <taxon>Micrococcales</taxon>
        <taxon>Bogoriellaceae</taxon>
        <taxon>Georgenia</taxon>
    </lineage>
</organism>
<feature type="transmembrane region" description="Helical" evidence="9">
    <location>
        <begin position="6"/>
        <end position="30"/>
    </location>
</feature>
<sequence length="294" mass="31537">MSFEMAYQTLVNAAILGVIYSLVALGYVIVYRASRVFNFLQAQFMYFGALLFTTLWSGNGLAQFLLALLLGIVVVGIGSWAIYVLIVQRTAAQPHWIQMLLTMFLGLACVNIAQLIWAPTPRSIRLPMDDLSWRLPGGAVLTRTDFLIFVVGAVLSAVLYWLLTVSPLGVRLRATAENPTLAAYSGMRLGFWIGMAWALAAVAAVVAGVSFGLRVPVDTSITHIGLMAFPAAMIGGMDSIKGCFLGAMVLALVQQFATVTMDAQAGVAVGFAAVLIVLVVRPRGFFGAPIVDRV</sequence>
<dbReference type="GO" id="GO:0006865">
    <property type="term" value="P:amino acid transport"/>
    <property type="evidence" value="ECO:0007669"/>
    <property type="project" value="UniProtKB-KW"/>
</dbReference>
<keyword evidence="11" id="KW-1185">Reference proteome</keyword>
<feature type="transmembrane region" description="Helical" evidence="9">
    <location>
        <begin position="265"/>
        <end position="284"/>
    </location>
</feature>
<evidence type="ECO:0000256" key="7">
    <source>
        <dbReference type="ARBA" id="ARBA00023136"/>
    </source>
</evidence>
<feature type="transmembrane region" description="Helical" evidence="9">
    <location>
        <begin position="99"/>
        <end position="118"/>
    </location>
</feature>
<proteinExistence type="inferred from homology"/>
<evidence type="ECO:0000256" key="3">
    <source>
        <dbReference type="ARBA" id="ARBA00022475"/>
    </source>
</evidence>